<dbReference type="InterPro" id="IPR037294">
    <property type="entry name" value="ABC_BtuC-like"/>
</dbReference>
<evidence type="ECO:0000256" key="2">
    <source>
        <dbReference type="ARBA" id="ARBA00007935"/>
    </source>
</evidence>
<dbReference type="Pfam" id="PF01032">
    <property type="entry name" value="FecCD"/>
    <property type="match status" value="1"/>
</dbReference>
<comment type="similarity">
    <text evidence="2">Belongs to the binding-protein-dependent transport system permease family. FecCD subfamily.</text>
</comment>
<proteinExistence type="inferred from homology"/>
<dbReference type="PANTHER" id="PTHR30472">
    <property type="entry name" value="FERRIC ENTEROBACTIN TRANSPORT SYSTEM PERMEASE PROTEIN"/>
    <property type="match status" value="1"/>
</dbReference>
<evidence type="ECO:0000313" key="9">
    <source>
        <dbReference type="EMBL" id="SDP48313.1"/>
    </source>
</evidence>
<organism evidence="9 10">
    <name type="scientific">Clostridium gasigenes</name>
    <dbReference type="NCBI Taxonomy" id="94869"/>
    <lineage>
        <taxon>Bacteria</taxon>
        <taxon>Bacillati</taxon>
        <taxon>Bacillota</taxon>
        <taxon>Clostridia</taxon>
        <taxon>Eubacteriales</taxon>
        <taxon>Clostridiaceae</taxon>
        <taxon>Clostridium</taxon>
    </lineage>
</organism>
<keyword evidence="7 8" id="KW-0472">Membrane</keyword>
<dbReference type="OrthoDB" id="9792889at2"/>
<dbReference type="GO" id="GO:0005886">
    <property type="term" value="C:plasma membrane"/>
    <property type="evidence" value="ECO:0007669"/>
    <property type="project" value="UniProtKB-SubCell"/>
</dbReference>
<reference evidence="9 10" key="1">
    <citation type="submission" date="2016-10" db="EMBL/GenBank/DDBJ databases">
        <authorList>
            <person name="de Groot N.N."/>
        </authorList>
    </citation>
    <scope>NUCLEOTIDE SEQUENCE [LARGE SCALE GENOMIC DNA]</scope>
    <source>
        <strain evidence="9 10">DSM 12272</strain>
    </source>
</reference>
<dbReference type="Gene3D" id="1.10.3470.10">
    <property type="entry name" value="ABC transporter involved in vitamin B12 uptake, BtuC"/>
    <property type="match status" value="1"/>
</dbReference>
<evidence type="ECO:0000256" key="4">
    <source>
        <dbReference type="ARBA" id="ARBA00022475"/>
    </source>
</evidence>
<feature type="transmembrane region" description="Helical" evidence="8">
    <location>
        <begin position="319"/>
        <end position="335"/>
    </location>
</feature>
<protein>
    <submittedName>
        <fullName evidence="9">Iron complex transport system permease protein</fullName>
    </submittedName>
</protein>
<sequence>MKSISSIQSKKNGSLNFTMYMIGGVVLLVIATLASISFGAAQMDLSVAWGAIFSFDSSLTEHQIIQTLRFPRTVADMIVGASLAVTGAIMQGTTRNPLADSGVMGISSGATFAMALCFAFLPGHNYGQTMLFACLGAAIATGLTYLISSMGKRGMTPQRLVLAGMSISMLFAALSSAVAIKYNIGQALTYWTAGGTASAKWGELLAISPLFLIGTVAAIIISPSVTVLSLGDEVAAGLGLNTTGVKLVSTLIVLVLTGLSVVVVGPVGFVGLIVPHIVRYMVGVDYRYIIPASALYGAGFLVVADLLGRLINRPYETPLGVIFAIVGVPYFLYLSRKQRREFE</sequence>
<keyword evidence="5 8" id="KW-0812">Transmembrane</keyword>
<dbReference type="FunFam" id="1.10.3470.10:FF:000001">
    <property type="entry name" value="Vitamin B12 ABC transporter permease BtuC"/>
    <property type="match status" value="1"/>
</dbReference>
<gene>
    <name evidence="9" type="ORF">SAMN04488529_10637</name>
</gene>
<feature type="transmembrane region" description="Helical" evidence="8">
    <location>
        <begin position="251"/>
        <end position="274"/>
    </location>
</feature>
<name>A0A1H0T2P0_9CLOT</name>
<evidence type="ECO:0000313" key="10">
    <source>
        <dbReference type="Proteomes" id="UP000198597"/>
    </source>
</evidence>
<evidence type="ECO:0000256" key="8">
    <source>
        <dbReference type="SAM" id="Phobius"/>
    </source>
</evidence>
<evidence type="ECO:0000256" key="5">
    <source>
        <dbReference type="ARBA" id="ARBA00022692"/>
    </source>
</evidence>
<accession>A0A1H0T2P0</accession>
<evidence type="ECO:0000256" key="7">
    <source>
        <dbReference type="ARBA" id="ARBA00023136"/>
    </source>
</evidence>
<keyword evidence="4" id="KW-1003">Cell membrane</keyword>
<dbReference type="Proteomes" id="UP000198597">
    <property type="component" value="Unassembled WGS sequence"/>
</dbReference>
<dbReference type="GO" id="GO:0022857">
    <property type="term" value="F:transmembrane transporter activity"/>
    <property type="evidence" value="ECO:0007669"/>
    <property type="project" value="InterPro"/>
</dbReference>
<dbReference type="GO" id="GO:0033214">
    <property type="term" value="P:siderophore-iron import into cell"/>
    <property type="evidence" value="ECO:0007669"/>
    <property type="project" value="TreeGrafter"/>
</dbReference>
<feature type="transmembrane region" description="Helical" evidence="8">
    <location>
        <begin position="160"/>
        <end position="184"/>
    </location>
</feature>
<feature type="transmembrane region" description="Helical" evidence="8">
    <location>
        <begin position="286"/>
        <end position="307"/>
    </location>
</feature>
<dbReference type="InterPro" id="IPR000522">
    <property type="entry name" value="ABC_transptr_permease_BtuC"/>
</dbReference>
<keyword evidence="3" id="KW-0813">Transport</keyword>
<evidence type="ECO:0000256" key="1">
    <source>
        <dbReference type="ARBA" id="ARBA00004651"/>
    </source>
</evidence>
<evidence type="ECO:0000256" key="6">
    <source>
        <dbReference type="ARBA" id="ARBA00022989"/>
    </source>
</evidence>
<dbReference type="AlphaFoldDB" id="A0A1H0T2P0"/>
<dbReference type="PANTHER" id="PTHR30472:SF1">
    <property type="entry name" value="FE(3+) DICITRATE TRANSPORT SYSTEM PERMEASE PROTEIN FECC-RELATED"/>
    <property type="match status" value="1"/>
</dbReference>
<keyword evidence="10" id="KW-1185">Reference proteome</keyword>
<dbReference type="SUPFAM" id="SSF81345">
    <property type="entry name" value="ABC transporter involved in vitamin B12 uptake, BtuC"/>
    <property type="match status" value="1"/>
</dbReference>
<dbReference type="RefSeq" id="WP_089969637.1">
    <property type="nucleotide sequence ID" value="NZ_FNJM01000006.1"/>
</dbReference>
<dbReference type="CDD" id="cd06550">
    <property type="entry name" value="TM_ABC_iron-siderophores_like"/>
    <property type="match status" value="1"/>
</dbReference>
<feature type="transmembrane region" description="Helical" evidence="8">
    <location>
        <begin position="204"/>
        <end position="230"/>
    </location>
</feature>
<feature type="transmembrane region" description="Helical" evidence="8">
    <location>
        <begin position="129"/>
        <end position="148"/>
    </location>
</feature>
<keyword evidence="6 8" id="KW-1133">Transmembrane helix</keyword>
<dbReference type="STRING" id="94869.SAMN04488529_10637"/>
<feature type="transmembrane region" description="Helical" evidence="8">
    <location>
        <begin position="102"/>
        <end position="123"/>
    </location>
</feature>
<dbReference type="EMBL" id="FNJM01000006">
    <property type="protein sequence ID" value="SDP48313.1"/>
    <property type="molecule type" value="Genomic_DNA"/>
</dbReference>
<comment type="subcellular location">
    <subcellularLocation>
        <location evidence="1">Cell membrane</location>
        <topology evidence="1">Multi-pass membrane protein</topology>
    </subcellularLocation>
</comment>
<evidence type="ECO:0000256" key="3">
    <source>
        <dbReference type="ARBA" id="ARBA00022448"/>
    </source>
</evidence>